<dbReference type="EMBL" id="JANBPG010001475">
    <property type="protein sequence ID" value="KAJ1889779.1"/>
    <property type="molecule type" value="Genomic_DNA"/>
</dbReference>
<organism evidence="1 2">
    <name type="scientific">Kickxella alabastrina</name>
    <dbReference type="NCBI Taxonomy" id="61397"/>
    <lineage>
        <taxon>Eukaryota</taxon>
        <taxon>Fungi</taxon>
        <taxon>Fungi incertae sedis</taxon>
        <taxon>Zoopagomycota</taxon>
        <taxon>Kickxellomycotina</taxon>
        <taxon>Kickxellomycetes</taxon>
        <taxon>Kickxellales</taxon>
        <taxon>Kickxellaceae</taxon>
        <taxon>Kickxella</taxon>
    </lineage>
</organism>
<evidence type="ECO:0000313" key="2">
    <source>
        <dbReference type="Proteomes" id="UP001150581"/>
    </source>
</evidence>
<name>A0ACC1I7X4_9FUNG</name>
<gene>
    <name evidence="1" type="ORF">LPJ66_007852</name>
</gene>
<keyword evidence="2" id="KW-1185">Reference proteome</keyword>
<dbReference type="Proteomes" id="UP001150581">
    <property type="component" value="Unassembled WGS sequence"/>
</dbReference>
<proteinExistence type="predicted"/>
<feature type="non-terminal residue" evidence="1">
    <location>
        <position position="422"/>
    </location>
</feature>
<reference evidence="1" key="1">
    <citation type="submission" date="2022-07" db="EMBL/GenBank/DDBJ databases">
        <title>Phylogenomic reconstructions and comparative analyses of Kickxellomycotina fungi.</title>
        <authorList>
            <person name="Reynolds N.K."/>
            <person name="Stajich J.E."/>
            <person name="Barry K."/>
            <person name="Grigoriev I.V."/>
            <person name="Crous P."/>
            <person name="Smith M.E."/>
        </authorList>
    </citation>
    <scope>NUCLEOTIDE SEQUENCE</scope>
    <source>
        <strain evidence="1">Benny 63K</strain>
    </source>
</reference>
<evidence type="ECO:0000313" key="1">
    <source>
        <dbReference type="EMBL" id="KAJ1889779.1"/>
    </source>
</evidence>
<accession>A0ACC1I7X4</accession>
<comment type="caution">
    <text evidence="1">The sequence shown here is derived from an EMBL/GenBank/DDBJ whole genome shotgun (WGS) entry which is preliminary data.</text>
</comment>
<sequence>MNSFFGSSPIGPPKSSSPASTKGASNTTTNGASGTTTNSSNNGGGGWGSMFKSALNQVETHLDRYLELPNEGGPPNARGAVAGRQPARSTTPRPRQPTTATTTASANPLDIISGPAKQTGNGSRSHSQSRVNIPRDISGTSGNGIATPGLGSYTSVSDLGSRQKSTVVVDIKDNSADAEGLDANLLDIFGVKLSQGQKPKVPGASAVGSPAPAASGLSRQHSLARGSMELQQRIETHNEFESVTTPTTTTNTTPEPAPAAKVDNPYIQAELRKLRAAEIPTGPEDMRAMIEDYAKRIEALMLEGQEWSAKELRLSNTVKKLRVDSKGYEKTAHLVQRRLDVSVAKNDELNEKLRQAAQSDRAIAARVRSELAQAHTQKEKELVAQISQLKIASESTQERLQAQVRELQQQMMVVEEEARDRE</sequence>
<protein>
    <submittedName>
        <fullName evidence="1">Uncharacterized protein</fullName>
    </submittedName>
</protein>